<feature type="transmembrane region" description="Helical" evidence="2">
    <location>
        <begin position="212"/>
        <end position="230"/>
    </location>
</feature>
<evidence type="ECO:0000313" key="4">
    <source>
        <dbReference type="Proteomes" id="UP000573599"/>
    </source>
</evidence>
<evidence type="ECO:0000256" key="2">
    <source>
        <dbReference type="SAM" id="Phobius"/>
    </source>
</evidence>
<feature type="region of interest" description="Disordered" evidence="1">
    <location>
        <begin position="1"/>
        <end position="24"/>
    </location>
</feature>
<feature type="transmembrane region" description="Helical" evidence="2">
    <location>
        <begin position="151"/>
        <end position="177"/>
    </location>
</feature>
<protein>
    <submittedName>
        <fullName evidence="3">Uncharacterized protein (DUF697 family)</fullName>
    </submittedName>
</protein>
<evidence type="ECO:0000256" key="1">
    <source>
        <dbReference type="SAM" id="MobiDB-lite"/>
    </source>
</evidence>
<reference evidence="3 4" key="1">
    <citation type="submission" date="2020-07" db="EMBL/GenBank/DDBJ databases">
        <title>Sequencing the genomes of 1000 actinobacteria strains.</title>
        <authorList>
            <person name="Klenk H.-P."/>
        </authorList>
    </citation>
    <scope>NUCLEOTIDE SEQUENCE [LARGE SCALE GENOMIC DNA]</scope>
    <source>
        <strain evidence="3 4">DSM 23987</strain>
    </source>
</reference>
<feature type="transmembrane region" description="Helical" evidence="2">
    <location>
        <begin position="104"/>
        <end position="131"/>
    </location>
</feature>
<comment type="caution">
    <text evidence="3">The sequence shown here is derived from an EMBL/GenBank/DDBJ whole genome shotgun (WGS) entry which is preliminary data.</text>
</comment>
<dbReference type="RefSeq" id="WP_179421499.1">
    <property type="nucleotide sequence ID" value="NZ_JACCAB010000001.1"/>
</dbReference>
<dbReference type="AlphaFoldDB" id="A0A852WHR8"/>
<dbReference type="Proteomes" id="UP000573599">
    <property type="component" value="Unassembled WGS sequence"/>
</dbReference>
<feature type="transmembrane region" description="Helical" evidence="2">
    <location>
        <begin position="184"/>
        <end position="206"/>
    </location>
</feature>
<accession>A0A852WHR8</accession>
<sequence>MSASTHHTTTATPESDPHAGQTSFPGRQRAAAICLITAPVAFAAAEVLSPESNGTSAQMLAAFASHRGAGLVAALLGIASVMLFVPGVLGLVRPITGRGRRWALTAAAATTYGLVTAHAALGGINIMFYAMTDPSLSRPQMTRLMDVLMSTPAAGLPLLLGHLIFGLGIIALGIAILRSRTFPVWTGAALILWIALDMVLGSLPVPRAVGDVTSSAFGVSALAVIGWSILTRRTGPTA</sequence>
<feature type="transmembrane region" description="Helical" evidence="2">
    <location>
        <begin position="69"/>
        <end position="92"/>
    </location>
</feature>
<keyword evidence="2" id="KW-0472">Membrane</keyword>
<dbReference type="EMBL" id="JACCAB010000001">
    <property type="protein sequence ID" value="NYG07111.1"/>
    <property type="molecule type" value="Genomic_DNA"/>
</dbReference>
<keyword evidence="4" id="KW-1185">Reference proteome</keyword>
<feature type="transmembrane region" description="Helical" evidence="2">
    <location>
        <begin position="30"/>
        <end position="49"/>
    </location>
</feature>
<proteinExistence type="predicted"/>
<organism evidence="3 4">
    <name type="scientific">Pedococcus badiiscoriae</name>
    <dbReference type="NCBI Taxonomy" id="642776"/>
    <lineage>
        <taxon>Bacteria</taxon>
        <taxon>Bacillati</taxon>
        <taxon>Actinomycetota</taxon>
        <taxon>Actinomycetes</taxon>
        <taxon>Micrococcales</taxon>
        <taxon>Intrasporangiaceae</taxon>
        <taxon>Pedococcus</taxon>
    </lineage>
</organism>
<keyword evidence="2" id="KW-1133">Transmembrane helix</keyword>
<evidence type="ECO:0000313" key="3">
    <source>
        <dbReference type="EMBL" id="NYG07111.1"/>
    </source>
</evidence>
<name>A0A852WHR8_9MICO</name>
<feature type="compositionally biased region" description="Low complexity" evidence="1">
    <location>
        <begin position="1"/>
        <end position="12"/>
    </location>
</feature>
<keyword evidence="2" id="KW-0812">Transmembrane</keyword>
<gene>
    <name evidence="3" type="ORF">BJ986_001598</name>
</gene>